<dbReference type="AlphaFoldDB" id="A0A3N0F585"/>
<evidence type="ECO:0000256" key="1">
    <source>
        <dbReference type="ARBA" id="ARBA00022485"/>
    </source>
</evidence>
<sequence length="802" mass="90012">MIKRDCEANRKLNTEIYHTELAVVGGGLSGVCTAITAARKGVKVVLVQDRPVLGGNSSSEVRLWILGATSHLGNNNRWSREGGVVDELLVENMYRNREGNPLIFDAILLDKVKAEPNITLLLNTAVYEVRKLTDDSIGAVKGFCSQNSTDYIVHAPLFCDASGDGIVGFLSGAAFRMGAESKEEFGEKFAPTEEYGQLLGHSLYFYSKDTGRPVKFKAPDFAMDVSKEIPRFRSFNAKEYGCKLWWLEYGGRMDTVYDTEKIKWELWKVVYGAWDYIKNSGEFPEAENMTLEWVGTIPGKRESRRFEGDYMLRQQDIVEQRTHEDAVAYGGWSIDLHPADGVFSEKPGCNQWHAKGIYQIPYRCLYSRNIKNLFLAGRIISATHVAFASTRVMATAAYIGQAVGMAAYIAGTKGAVENKFVKTKREQSYANHGGAAEDMTEDKETGHTVVTEIYHKGYLNPRDILEKGFITDLQHELLKSGQHIPELVLHDDTDLVQQGSLTVSSTFALGCLSADFVLPLDISVAQMLPLQEGKLPAITFDLEAKNDTVLDVELRISGKTGNFTPDVSLEKFAVAVKKGRETVRVAFSAHIKERAYAFIILHKNRDVELYRSSLRVTGILSTFNLVNKAVSNYGKQVPPEDIGMDEFEFWCPQRRPGGHNVAMKIDPPLHPFGKEHIKTGVYRPTTTPNAWVADLNDAEPCVKISWEKPREISRIELFFDTDYDHPMESVLMGHPESVMPFCVRNYKILDDKGEVVFEKTGNYQTINRVDLKTTIITRELTITMEHPSRDVPAALFAVRCYR</sequence>
<keyword evidence="4" id="KW-0408">Iron</keyword>
<dbReference type="GO" id="GO:0016491">
    <property type="term" value="F:oxidoreductase activity"/>
    <property type="evidence" value="ECO:0007669"/>
    <property type="project" value="UniProtKB-KW"/>
</dbReference>
<dbReference type="InterPro" id="IPR036188">
    <property type="entry name" value="FAD/NAD-bd_sf"/>
</dbReference>
<dbReference type="SUPFAM" id="SSF51905">
    <property type="entry name" value="FAD/NAD(P)-binding domain"/>
    <property type="match status" value="1"/>
</dbReference>
<proteinExistence type="predicted"/>
<keyword evidence="3" id="KW-0560">Oxidoreductase</keyword>
<dbReference type="PANTHER" id="PTHR43498:SF1">
    <property type="entry name" value="COB--COM HETERODISULFIDE REDUCTASE IRON-SULFUR SUBUNIT A"/>
    <property type="match status" value="1"/>
</dbReference>
<dbReference type="EMBL" id="RJTM01000002">
    <property type="protein sequence ID" value="RNL95177.1"/>
    <property type="molecule type" value="Genomic_DNA"/>
</dbReference>
<evidence type="ECO:0000256" key="5">
    <source>
        <dbReference type="ARBA" id="ARBA00023014"/>
    </source>
</evidence>
<accession>A0A3N0F585</accession>
<dbReference type="Pfam" id="PF12831">
    <property type="entry name" value="FAD_oxidored"/>
    <property type="match status" value="1"/>
</dbReference>
<keyword evidence="1" id="KW-0004">4Fe-4S</keyword>
<evidence type="ECO:0000313" key="6">
    <source>
        <dbReference type="EMBL" id="RNL95177.1"/>
    </source>
</evidence>
<keyword evidence="2" id="KW-0479">Metal-binding</keyword>
<evidence type="ECO:0000256" key="3">
    <source>
        <dbReference type="ARBA" id="ARBA00023002"/>
    </source>
</evidence>
<dbReference type="OrthoDB" id="9780658at2"/>
<name>A0A3N0F585_SINP1</name>
<dbReference type="GO" id="GO:0051539">
    <property type="term" value="F:4 iron, 4 sulfur cluster binding"/>
    <property type="evidence" value="ECO:0007669"/>
    <property type="project" value="UniProtKB-KW"/>
</dbReference>
<evidence type="ECO:0000313" key="7">
    <source>
        <dbReference type="Proteomes" id="UP000267469"/>
    </source>
</evidence>
<gene>
    <name evidence="6" type="ORF">ED312_00835</name>
</gene>
<keyword evidence="5" id="KW-0411">Iron-sulfur</keyword>
<protein>
    <submittedName>
        <fullName evidence="6">FAD-dependent oxidoreductase</fullName>
    </submittedName>
</protein>
<dbReference type="Proteomes" id="UP000267469">
    <property type="component" value="Unassembled WGS sequence"/>
</dbReference>
<comment type="caution">
    <text evidence="6">The sequence shown here is derived from an EMBL/GenBank/DDBJ whole genome shotgun (WGS) entry which is preliminary data.</text>
</comment>
<dbReference type="RefSeq" id="WP_123214089.1">
    <property type="nucleotide sequence ID" value="NZ_RJTM01000002.1"/>
</dbReference>
<organism evidence="6 7">
    <name type="scientific">Sinomicrobium pectinilyticum</name>
    <dbReference type="NCBI Taxonomy" id="1084421"/>
    <lineage>
        <taxon>Bacteria</taxon>
        <taxon>Pseudomonadati</taxon>
        <taxon>Bacteroidota</taxon>
        <taxon>Flavobacteriia</taxon>
        <taxon>Flavobacteriales</taxon>
        <taxon>Flavobacteriaceae</taxon>
        <taxon>Sinomicrobium</taxon>
    </lineage>
</organism>
<keyword evidence="7" id="KW-1185">Reference proteome</keyword>
<evidence type="ECO:0000256" key="4">
    <source>
        <dbReference type="ARBA" id="ARBA00023004"/>
    </source>
</evidence>
<dbReference type="PANTHER" id="PTHR43498">
    <property type="entry name" value="FERREDOXIN:COB-COM HETERODISULFIDE REDUCTASE SUBUNIT A"/>
    <property type="match status" value="1"/>
</dbReference>
<dbReference type="Gene3D" id="3.50.50.60">
    <property type="entry name" value="FAD/NAD(P)-binding domain"/>
    <property type="match status" value="1"/>
</dbReference>
<dbReference type="InterPro" id="IPR039650">
    <property type="entry name" value="HdrA-like"/>
</dbReference>
<evidence type="ECO:0000256" key="2">
    <source>
        <dbReference type="ARBA" id="ARBA00022723"/>
    </source>
</evidence>
<dbReference type="GO" id="GO:0046872">
    <property type="term" value="F:metal ion binding"/>
    <property type="evidence" value="ECO:0007669"/>
    <property type="project" value="UniProtKB-KW"/>
</dbReference>
<reference evidence="6 7" key="1">
    <citation type="submission" date="2018-10" db="EMBL/GenBank/DDBJ databases">
        <title>Sinomicrobium pectinilyticum sp. nov., a pectinase-producing bacterium isolated from alkaline and saline soil, and emended description of the genus Sinomicrobium.</title>
        <authorList>
            <person name="Cheng B."/>
            <person name="Li C."/>
            <person name="Lai Q."/>
            <person name="Du M."/>
            <person name="Shao Z."/>
            <person name="Xu P."/>
            <person name="Yang C."/>
        </authorList>
    </citation>
    <scope>NUCLEOTIDE SEQUENCE [LARGE SCALE GENOMIC DNA]</scope>
    <source>
        <strain evidence="6 7">5DNS001</strain>
    </source>
</reference>